<accession>A0A6S6WFV7</accession>
<proteinExistence type="predicted"/>
<dbReference type="AlphaFoldDB" id="A0A6S6WFV7"/>
<sequence length="66" mass="6961">MLMRLVVLSAMAASASALSACFYYKNGDLWATCCAPNDNCPQNFGGASNPSVNQASTCGNSRNCYQ</sequence>
<gene>
    <name evidence="1" type="ORF">PTTW11_10424</name>
</gene>
<dbReference type="Proteomes" id="UP000472372">
    <property type="component" value="Chromosome 10"/>
</dbReference>
<dbReference type="PROSITE" id="PS51257">
    <property type="entry name" value="PROKAR_LIPOPROTEIN"/>
    <property type="match status" value="1"/>
</dbReference>
<evidence type="ECO:0000313" key="2">
    <source>
        <dbReference type="Proteomes" id="UP000472372"/>
    </source>
</evidence>
<evidence type="ECO:0000313" key="1">
    <source>
        <dbReference type="EMBL" id="CAE7213264.1"/>
    </source>
</evidence>
<name>A0A6S6WFV7_9PLEO</name>
<reference evidence="1" key="1">
    <citation type="submission" date="2021-02" db="EMBL/GenBank/DDBJ databases">
        <authorList>
            <person name="Syme A R."/>
            <person name="Syme A R."/>
            <person name="Moolhuijzen P."/>
        </authorList>
    </citation>
    <scope>NUCLEOTIDE SEQUENCE</scope>
    <source>
        <strain evidence="1">W1-1</strain>
    </source>
</reference>
<dbReference type="EMBL" id="HG992986">
    <property type="protein sequence ID" value="CAE7213264.1"/>
    <property type="molecule type" value="Genomic_DNA"/>
</dbReference>
<organism evidence="1 2">
    <name type="scientific">Pyrenophora teres f. teres</name>
    <dbReference type="NCBI Taxonomy" id="97479"/>
    <lineage>
        <taxon>Eukaryota</taxon>
        <taxon>Fungi</taxon>
        <taxon>Dikarya</taxon>
        <taxon>Ascomycota</taxon>
        <taxon>Pezizomycotina</taxon>
        <taxon>Dothideomycetes</taxon>
        <taxon>Pleosporomycetidae</taxon>
        <taxon>Pleosporales</taxon>
        <taxon>Pleosporineae</taxon>
        <taxon>Pleosporaceae</taxon>
        <taxon>Pyrenophora</taxon>
    </lineage>
</organism>
<protein>
    <submittedName>
        <fullName evidence="1">Uncharacterized protein</fullName>
    </submittedName>
</protein>